<accession>A0A8H6KGR7</accession>
<keyword evidence="1" id="KW-0472">Membrane</keyword>
<evidence type="ECO:0000313" key="2">
    <source>
        <dbReference type="EMBL" id="KAF6830456.1"/>
    </source>
</evidence>
<dbReference type="AlphaFoldDB" id="A0A8H6KGR7"/>
<keyword evidence="1" id="KW-0812">Transmembrane</keyword>
<keyword evidence="1" id="KW-1133">Transmembrane helix</keyword>
<sequence length="484" mass="54038">MHNSRFSYPISKPYPFRWFTPVAFLGGLILVVLLSLLNLSANGYYLKTVYTSDPNGTEAYANAQWFRRRPFNWQDDVQAECQPHLLSVGDSFFSSNLGFRYTIKVIKDPAKSSLSTVGYKNNTLEDCIPGEIELQMRKSDTAAPPAPARWLSWIDSTILVTLNCTIATDNGPITITLTTDYSGSGEQVYNYVVEDNYKTHASVWWGTRLLNAYWNGVLSTASHMTQLRDGKRYAIRAHISYTANPLEKDIQVDTFFNVYWWTGNDDSSGPNKHDMEDDEGYNDYNSKHYVSPSLTEGLHCAKILYSLLSLDLGSCQSPSLLLDDNGLQYAIIAPNDSNRTPGNLLNKSAPHQDGWDRFNHIPSPLSNGKDAALKDSYSQFQPLMGPLGCTNATIITQYLCSVPQQKSWGVLLFSILLANLVFLQAAWKILTLTADALVKRSDPEAMSCPGHRAQSDSYQLLDGPSTSHRGFEQILGLSKKISTF</sequence>
<name>A0A8H6KGR7_9PEZI</name>
<gene>
    <name evidence="2" type="ORF">CMUS01_07732</name>
</gene>
<comment type="caution">
    <text evidence="2">The sequence shown here is derived from an EMBL/GenBank/DDBJ whole genome shotgun (WGS) entry which is preliminary data.</text>
</comment>
<proteinExistence type="predicted"/>
<dbReference type="Proteomes" id="UP000639643">
    <property type="component" value="Unassembled WGS sequence"/>
</dbReference>
<feature type="transmembrane region" description="Helical" evidence="1">
    <location>
        <begin position="408"/>
        <end position="430"/>
    </location>
</feature>
<keyword evidence="3" id="KW-1185">Reference proteome</keyword>
<dbReference type="OrthoDB" id="3220769at2759"/>
<evidence type="ECO:0000256" key="1">
    <source>
        <dbReference type="SAM" id="Phobius"/>
    </source>
</evidence>
<evidence type="ECO:0000313" key="3">
    <source>
        <dbReference type="Proteomes" id="UP000639643"/>
    </source>
</evidence>
<dbReference type="EMBL" id="WIGM01000284">
    <property type="protein sequence ID" value="KAF6830456.1"/>
    <property type="molecule type" value="Genomic_DNA"/>
</dbReference>
<protein>
    <submittedName>
        <fullName evidence="2">Uncharacterized protein</fullName>
    </submittedName>
</protein>
<reference evidence="2" key="1">
    <citation type="journal article" date="2020" name="Phytopathology">
        <title>Genome Sequence Resources of Colletotrichum truncatum, C. plurivorum, C. musicola, and C. sojae: Four Species Pathogenic to Soybean (Glycine max).</title>
        <authorList>
            <person name="Rogerio F."/>
            <person name="Boufleur T.R."/>
            <person name="Ciampi-Guillardi M."/>
            <person name="Sukno S.A."/>
            <person name="Thon M.R."/>
            <person name="Massola Junior N.S."/>
            <person name="Baroncelli R."/>
        </authorList>
    </citation>
    <scope>NUCLEOTIDE SEQUENCE</scope>
    <source>
        <strain evidence="2">LFN0074</strain>
    </source>
</reference>
<organism evidence="2 3">
    <name type="scientific">Colletotrichum musicola</name>
    <dbReference type="NCBI Taxonomy" id="2175873"/>
    <lineage>
        <taxon>Eukaryota</taxon>
        <taxon>Fungi</taxon>
        <taxon>Dikarya</taxon>
        <taxon>Ascomycota</taxon>
        <taxon>Pezizomycotina</taxon>
        <taxon>Sordariomycetes</taxon>
        <taxon>Hypocreomycetidae</taxon>
        <taxon>Glomerellales</taxon>
        <taxon>Glomerellaceae</taxon>
        <taxon>Colletotrichum</taxon>
        <taxon>Colletotrichum orchidearum species complex</taxon>
    </lineage>
</organism>